<evidence type="ECO:0000256" key="1">
    <source>
        <dbReference type="ARBA" id="ARBA00004606"/>
    </source>
</evidence>
<dbReference type="GO" id="GO:0006814">
    <property type="term" value="P:sodium ion transport"/>
    <property type="evidence" value="ECO:0007669"/>
    <property type="project" value="InterPro"/>
</dbReference>
<protein>
    <submittedName>
        <fullName evidence="9">ZP domain-containing protein</fullName>
    </submittedName>
</protein>
<keyword evidence="3" id="KW-0812">Transmembrane</keyword>
<proteinExistence type="inferred from homology"/>
<comment type="subcellular location">
    <subcellularLocation>
        <location evidence="1">Membrane</location>
        <topology evidence="1">Single-pass type II membrane protein</topology>
    </subcellularLocation>
</comment>
<dbReference type="EMBL" id="UYWX01020359">
    <property type="protein sequence ID" value="VDM31640.1"/>
    <property type="molecule type" value="Genomic_DNA"/>
</dbReference>
<dbReference type="GO" id="GO:0005890">
    <property type="term" value="C:sodium:potassium-exchanging ATPase complex"/>
    <property type="evidence" value="ECO:0007669"/>
    <property type="project" value="InterPro"/>
</dbReference>
<name>A0A0R3X217_HYDTA</name>
<evidence type="ECO:0000256" key="3">
    <source>
        <dbReference type="ARBA" id="ARBA00022692"/>
    </source>
</evidence>
<comment type="similarity">
    <text evidence="2">Belongs to the X(+)/potassium ATPases subunit beta family.</text>
</comment>
<keyword evidence="8" id="KW-1185">Reference proteome</keyword>
<gene>
    <name evidence="7" type="ORF">TTAC_LOCUS7282</name>
</gene>
<accession>A0A0R3X217</accession>
<keyword evidence="6" id="KW-0472">Membrane</keyword>
<keyword evidence="4" id="KW-0735">Signal-anchor</keyword>
<dbReference type="WBParaSite" id="TTAC_0000729701-mRNA-1">
    <property type="protein sequence ID" value="TTAC_0000729701-mRNA-1"/>
    <property type="gene ID" value="TTAC_0000729701"/>
</dbReference>
<dbReference type="InterPro" id="IPR038702">
    <property type="entry name" value="Na/K_ATPase_sub_beta_sf"/>
</dbReference>
<dbReference type="OrthoDB" id="5912413at2759"/>
<evidence type="ECO:0000256" key="2">
    <source>
        <dbReference type="ARBA" id="ARBA00005876"/>
    </source>
</evidence>
<evidence type="ECO:0000256" key="6">
    <source>
        <dbReference type="ARBA" id="ARBA00023136"/>
    </source>
</evidence>
<evidence type="ECO:0000256" key="5">
    <source>
        <dbReference type="ARBA" id="ARBA00022989"/>
    </source>
</evidence>
<dbReference type="GO" id="GO:0006813">
    <property type="term" value="P:potassium ion transport"/>
    <property type="evidence" value="ECO:0007669"/>
    <property type="project" value="InterPro"/>
</dbReference>
<sequence length="93" mass="10640">MIFVSCHATDEAKSRDLGEIYYFPDAPYENRNVGYFSTVVFPYLNQADFQSPLVAVAFPAIKKMNLSVTIVCKYLNLDVDDVYKFELISRDTP</sequence>
<evidence type="ECO:0000256" key="4">
    <source>
        <dbReference type="ARBA" id="ARBA00022968"/>
    </source>
</evidence>
<dbReference type="Proteomes" id="UP000274429">
    <property type="component" value="Unassembled WGS sequence"/>
</dbReference>
<dbReference type="Gene3D" id="2.60.40.1660">
    <property type="entry name" value="Na, k-atpase alpha subunit"/>
    <property type="match status" value="1"/>
</dbReference>
<evidence type="ECO:0000313" key="7">
    <source>
        <dbReference type="EMBL" id="VDM31640.1"/>
    </source>
</evidence>
<keyword evidence="5" id="KW-1133">Transmembrane helix</keyword>
<reference evidence="7 8" key="2">
    <citation type="submission" date="2018-11" db="EMBL/GenBank/DDBJ databases">
        <authorList>
            <consortium name="Pathogen Informatics"/>
        </authorList>
    </citation>
    <scope>NUCLEOTIDE SEQUENCE [LARGE SCALE GENOMIC DNA]</scope>
</reference>
<dbReference type="STRING" id="6205.A0A0R3X217"/>
<organism evidence="9">
    <name type="scientific">Hydatigena taeniaeformis</name>
    <name type="common">Feline tapeworm</name>
    <name type="synonym">Taenia taeniaeformis</name>
    <dbReference type="NCBI Taxonomy" id="6205"/>
    <lineage>
        <taxon>Eukaryota</taxon>
        <taxon>Metazoa</taxon>
        <taxon>Spiralia</taxon>
        <taxon>Lophotrochozoa</taxon>
        <taxon>Platyhelminthes</taxon>
        <taxon>Cestoda</taxon>
        <taxon>Eucestoda</taxon>
        <taxon>Cyclophyllidea</taxon>
        <taxon>Taeniidae</taxon>
        <taxon>Hydatigera</taxon>
    </lineage>
</organism>
<evidence type="ECO:0000313" key="9">
    <source>
        <dbReference type="WBParaSite" id="TTAC_0000729701-mRNA-1"/>
    </source>
</evidence>
<dbReference type="Pfam" id="PF00287">
    <property type="entry name" value="Na_K-ATPase"/>
    <property type="match status" value="1"/>
</dbReference>
<reference evidence="9" key="1">
    <citation type="submission" date="2017-02" db="UniProtKB">
        <authorList>
            <consortium name="WormBaseParasite"/>
        </authorList>
    </citation>
    <scope>IDENTIFICATION</scope>
</reference>
<evidence type="ECO:0000313" key="8">
    <source>
        <dbReference type="Proteomes" id="UP000274429"/>
    </source>
</evidence>
<dbReference type="AlphaFoldDB" id="A0A0R3X217"/>
<dbReference type="InterPro" id="IPR000402">
    <property type="entry name" value="Na/K_ATPase_sub_beta"/>
</dbReference>